<name>A0A268FBF9_NIACI</name>
<gene>
    <name evidence="4" type="ORF">CHH57_13525</name>
</gene>
<dbReference type="SMART" id="SM00347">
    <property type="entry name" value="HTH_MARR"/>
    <property type="match status" value="1"/>
</dbReference>
<evidence type="ECO:0000256" key="2">
    <source>
        <dbReference type="ARBA" id="ARBA00023125"/>
    </source>
</evidence>
<dbReference type="PANTHER" id="PTHR42756:SF1">
    <property type="entry name" value="TRANSCRIPTIONAL REPRESSOR OF EMRAB OPERON"/>
    <property type="match status" value="1"/>
</dbReference>
<keyword evidence="2" id="KW-0238">DNA-binding</keyword>
<evidence type="ECO:0000256" key="1">
    <source>
        <dbReference type="ARBA" id="ARBA00023015"/>
    </source>
</evidence>
<sequence length="149" mass="17526">MNMKEREFEVNFQYLIRTINHKIKLSGDKRLEAHGITLEQARTMGFIDAHEEQGITHKDLESRFNRKGSSISSIIHNLEKKDFIKRTIDPKDERRKLLSLSEKGKKIVGDFEAFFANAENMLVEGFSEEEKKQLFHFLERMNVNVDKQL</sequence>
<dbReference type="GO" id="GO:0003700">
    <property type="term" value="F:DNA-binding transcription factor activity"/>
    <property type="evidence" value="ECO:0007669"/>
    <property type="project" value="InterPro"/>
</dbReference>
<accession>A0A268FBF9</accession>
<dbReference type="RefSeq" id="WP_082138291.1">
    <property type="nucleotide sequence ID" value="NZ_JARTLH010000011.1"/>
</dbReference>
<proteinExistence type="predicted"/>
<comment type="caution">
    <text evidence="4">The sequence shown here is derived from an EMBL/GenBank/DDBJ whole genome shotgun (WGS) entry which is preliminary data.</text>
</comment>
<dbReference type="KEGG" id="bcir:C2I06_22900"/>
<dbReference type="GO" id="GO:0003677">
    <property type="term" value="F:DNA binding"/>
    <property type="evidence" value="ECO:0007669"/>
    <property type="project" value="UniProtKB-KW"/>
</dbReference>
<dbReference type="Proteomes" id="UP000216961">
    <property type="component" value="Unassembled WGS sequence"/>
</dbReference>
<keyword evidence="1" id="KW-0805">Transcription regulation</keyword>
<evidence type="ECO:0000313" key="4">
    <source>
        <dbReference type="EMBL" id="PAD82708.1"/>
    </source>
</evidence>
<protein>
    <submittedName>
        <fullName evidence="4">Uncharacterized protein</fullName>
    </submittedName>
</protein>
<reference evidence="4 5" key="1">
    <citation type="submission" date="2017-07" db="EMBL/GenBank/DDBJ databases">
        <title>Isolation and whole genome analysis of endospore-forming bacteria from heroin.</title>
        <authorList>
            <person name="Kalinowski J."/>
            <person name="Ahrens B."/>
            <person name="Al-Dilaimi A."/>
            <person name="Winkler A."/>
            <person name="Wibberg D."/>
            <person name="Schleenbecker U."/>
            <person name="Ruckert C."/>
            <person name="Wolfel R."/>
            <person name="Grass G."/>
        </authorList>
    </citation>
    <scope>NUCLEOTIDE SEQUENCE [LARGE SCALE GENOMIC DNA]</scope>
    <source>
        <strain evidence="4 5">7521-2</strain>
    </source>
</reference>
<dbReference type="AlphaFoldDB" id="A0A268FBF9"/>
<dbReference type="InterPro" id="IPR000835">
    <property type="entry name" value="HTH_MarR-typ"/>
</dbReference>
<dbReference type="PRINTS" id="PR00598">
    <property type="entry name" value="HTHMARR"/>
</dbReference>
<dbReference type="PANTHER" id="PTHR42756">
    <property type="entry name" value="TRANSCRIPTIONAL REGULATOR, MARR"/>
    <property type="match status" value="1"/>
</dbReference>
<dbReference type="InterPro" id="IPR036388">
    <property type="entry name" value="WH-like_DNA-bd_sf"/>
</dbReference>
<dbReference type="EMBL" id="NPBQ01000083">
    <property type="protein sequence ID" value="PAD82708.1"/>
    <property type="molecule type" value="Genomic_DNA"/>
</dbReference>
<keyword evidence="3" id="KW-0804">Transcription</keyword>
<dbReference type="Gene3D" id="1.10.10.10">
    <property type="entry name" value="Winged helix-like DNA-binding domain superfamily/Winged helix DNA-binding domain"/>
    <property type="match status" value="1"/>
</dbReference>
<evidence type="ECO:0000256" key="3">
    <source>
        <dbReference type="ARBA" id="ARBA00023163"/>
    </source>
</evidence>
<dbReference type="SUPFAM" id="SSF46785">
    <property type="entry name" value="Winged helix' DNA-binding domain"/>
    <property type="match status" value="1"/>
</dbReference>
<organism evidence="4 5">
    <name type="scientific">Niallia circulans</name>
    <name type="common">Bacillus circulans</name>
    <dbReference type="NCBI Taxonomy" id="1397"/>
    <lineage>
        <taxon>Bacteria</taxon>
        <taxon>Bacillati</taxon>
        <taxon>Bacillota</taxon>
        <taxon>Bacilli</taxon>
        <taxon>Bacillales</taxon>
        <taxon>Bacillaceae</taxon>
        <taxon>Niallia</taxon>
    </lineage>
</organism>
<evidence type="ECO:0000313" key="5">
    <source>
        <dbReference type="Proteomes" id="UP000216961"/>
    </source>
</evidence>
<dbReference type="Pfam" id="PF12802">
    <property type="entry name" value="MarR_2"/>
    <property type="match status" value="1"/>
</dbReference>
<dbReference type="PROSITE" id="PS50995">
    <property type="entry name" value="HTH_MARR_2"/>
    <property type="match status" value="1"/>
</dbReference>
<dbReference type="InterPro" id="IPR036390">
    <property type="entry name" value="WH_DNA-bd_sf"/>
</dbReference>